<dbReference type="InterPro" id="IPR006664">
    <property type="entry name" value="OMP_bac"/>
</dbReference>
<feature type="domain" description="OmpA-like" evidence="6">
    <location>
        <begin position="507"/>
        <end position="624"/>
    </location>
</feature>
<evidence type="ECO:0000313" key="7">
    <source>
        <dbReference type="EMBL" id="SHM38822.1"/>
    </source>
</evidence>
<comment type="subcellular location">
    <subcellularLocation>
        <location evidence="1">Cell outer membrane</location>
    </subcellularLocation>
</comment>
<evidence type="ECO:0000256" key="1">
    <source>
        <dbReference type="ARBA" id="ARBA00004442"/>
    </source>
</evidence>
<accession>A0A1M7IDH7</accession>
<feature type="compositionally biased region" description="Low complexity" evidence="5">
    <location>
        <begin position="712"/>
        <end position="754"/>
    </location>
</feature>
<organism evidence="7 8">
    <name type="scientific">Paracoccus solventivorans</name>
    <dbReference type="NCBI Taxonomy" id="53463"/>
    <lineage>
        <taxon>Bacteria</taxon>
        <taxon>Pseudomonadati</taxon>
        <taxon>Pseudomonadota</taxon>
        <taxon>Alphaproteobacteria</taxon>
        <taxon>Rhodobacterales</taxon>
        <taxon>Paracoccaceae</taxon>
        <taxon>Paracoccus</taxon>
    </lineage>
</organism>
<dbReference type="InterPro" id="IPR050330">
    <property type="entry name" value="Bact_OuterMem_StrucFunc"/>
</dbReference>
<keyword evidence="3" id="KW-0998">Cell outer membrane</keyword>
<dbReference type="PANTHER" id="PTHR30329">
    <property type="entry name" value="STATOR ELEMENT OF FLAGELLAR MOTOR COMPLEX"/>
    <property type="match status" value="1"/>
</dbReference>
<dbReference type="SUPFAM" id="SSF103088">
    <property type="entry name" value="OmpA-like"/>
    <property type="match status" value="1"/>
</dbReference>
<dbReference type="PANTHER" id="PTHR30329:SF21">
    <property type="entry name" value="LIPOPROTEIN YIAD-RELATED"/>
    <property type="match status" value="1"/>
</dbReference>
<protein>
    <submittedName>
        <fullName evidence="7">OmpA-OmpF porin, OOP family</fullName>
    </submittedName>
</protein>
<feature type="compositionally biased region" description="Low complexity" evidence="5">
    <location>
        <begin position="770"/>
        <end position="792"/>
    </location>
</feature>
<evidence type="ECO:0000256" key="2">
    <source>
        <dbReference type="ARBA" id="ARBA00023136"/>
    </source>
</evidence>
<dbReference type="AlphaFoldDB" id="A0A1M7IDH7"/>
<evidence type="ECO:0000256" key="4">
    <source>
        <dbReference type="PROSITE-ProRule" id="PRU00473"/>
    </source>
</evidence>
<gene>
    <name evidence="7" type="ORF">SAMN05444389_10876</name>
</gene>
<dbReference type="Gene3D" id="3.40.1520.20">
    <property type="match status" value="3"/>
</dbReference>
<dbReference type="PROSITE" id="PS51123">
    <property type="entry name" value="OMPA_2"/>
    <property type="match status" value="1"/>
</dbReference>
<dbReference type="CDD" id="cd07185">
    <property type="entry name" value="OmpA_C-like"/>
    <property type="match status" value="1"/>
</dbReference>
<name>A0A1M7IDH7_9RHOB</name>
<dbReference type="InterPro" id="IPR036737">
    <property type="entry name" value="OmpA-like_sf"/>
</dbReference>
<dbReference type="PRINTS" id="PR01021">
    <property type="entry name" value="OMPADOMAIN"/>
</dbReference>
<evidence type="ECO:0000259" key="6">
    <source>
        <dbReference type="PROSITE" id="PS51123"/>
    </source>
</evidence>
<keyword evidence="8" id="KW-1185">Reference proteome</keyword>
<feature type="compositionally biased region" description="Low complexity" evidence="5">
    <location>
        <begin position="807"/>
        <end position="854"/>
    </location>
</feature>
<dbReference type="OrthoDB" id="5525824at2"/>
<dbReference type="GO" id="GO:0009279">
    <property type="term" value="C:cell outer membrane"/>
    <property type="evidence" value="ECO:0007669"/>
    <property type="project" value="UniProtKB-SubCell"/>
</dbReference>
<evidence type="ECO:0000256" key="5">
    <source>
        <dbReference type="SAM" id="MobiDB-lite"/>
    </source>
</evidence>
<feature type="compositionally biased region" description="Pro residues" evidence="5">
    <location>
        <begin position="855"/>
        <end position="864"/>
    </location>
</feature>
<dbReference type="Proteomes" id="UP000184444">
    <property type="component" value="Unassembled WGS sequence"/>
</dbReference>
<reference evidence="8" key="1">
    <citation type="submission" date="2016-11" db="EMBL/GenBank/DDBJ databases">
        <authorList>
            <person name="Varghese N."/>
            <person name="Submissions S."/>
        </authorList>
    </citation>
    <scope>NUCLEOTIDE SEQUENCE [LARGE SCALE GENOMIC DNA]</scope>
    <source>
        <strain evidence="8">DSM 6637</strain>
    </source>
</reference>
<dbReference type="InterPro" id="IPR006665">
    <property type="entry name" value="OmpA-like"/>
</dbReference>
<dbReference type="Gene3D" id="3.30.1330.60">
    <property type="entry name" value="OmpA-like domain"/>
    <property type="match status" value="1"/>
</dbReference>
<dbReference type="STRING" id="53463.SAMN05444389_10876"/>
<evidence type="ECO:0000256" key="3">
    <source>
        <dbReference type="ARBA" id="ARBA00023237"/>
    </source>
</evidence>
<evidence type="ECO:0000313" key="8">
    <source>
        <dbReference type="Proteomes" id="UP000184444"/>
    </source>
</evidence>
<sequence>MADTDRNATPSPSVRRRRRWRGRLAGLGLLGLAAGAALAAGQWATTRIEDRLAARVRAELAQQSLDWARIAADGLEVRLTGTAPDEIQHLRAVAAASGAAASVTGLSRVSDAVTVASADRPAPPPFRLEILRNEQGTSVIGLAPRAMQRRPLIERLGRAAGPARLTDLLELADHPVPDHWDAAVGFAVAAAEQMPRAKIAVTPGRVEITAVTNGQAEKTRLEQALSLALPAGVVLATHITAPRPVIAPFVLEIARDAQGTSLSRCSADTIPSRDAILAAAAEAGVAGTPGCEVGLGAPSPQWSAAAVAGIEALAALPAGRLTITDTQVVLDAPAQAAEDFAAARDRLAQALPRSFALTATLAPPAPGDPAAGDGPLQLVVDTGPQGVRLQGAVPDERMGAALASLVAARLGPADAAGLTVRDDTPPGWAARGMAAVEALDVLDRGTATVTPALIALDGTTGNPAAAAEIAARLGMRLGAGAAYELALSYDPRLDPASDLPDGQQCVDALNTAMQQAEIGFEPNRAALAGEVGPSIAALAERLEPCSDFRIEVGGHTDSQGSAEFNRKLSADRARAVIAALAEAGADTRHLTAVGHGADRPVATNATPEGREANRRIEFRLLSPEPVTTEPPVQITTRGVTVAVAETNGAAAPDRGAEGQDASPKGAVEGGNEGTTTPDSDAERQDAPPEGAVADGGDASQAPPEETAEGDGAEAASEAAAEGDGAEDAAGATAEDTGGAAADDAPSATGDAGDTPDPATTALAPEAASGGSAPEDSAPEASAADAPAGEASATDSPQPSAPEDAGADDTTPPQDSAAAAATTTPAGEAGAAADTGADGTLSPQDAAAAAPAGAAPRPPPARPSR</sequence>
<dbReference type="Pfam" id="PF00691">
    <property type="entry name" value="OmpA"/>
    <property type="match status" value="1"/>
</dbReference>
<proteinExistence type="predicted"/>
<keyword evidence="2 4" id="KW-0472">Membrane</keyword>
<dbReference type="RefSeq" id="WP_073067426.1">
    <property type="nucleotide sequence ID" value="NZ_FRCK01000008.1"/>
</dbReference>
<feature type="region of interest" description="Disordered" evidence="5">
    <location>
        <begin position="648"/>
        <end position="864"/>
    </location>
</feature>
<dbReference type="EMBL" id="FRCK01000008">
    <property type="protein sequence ID" value="SHM38822.1"/>
    <property type="molecule type" value="Genomic_DNA"/>
</dbReference>